<dbReference type="EMBL" id="CP032100">
    <property type="protein sequence ID" value="AXX89132.1"/>
    <property type="molecule type" value="Genomic_DNA"/>
</dbReference>
<organism evidence="1 2">
    <name type="scientific">Arcobacter suis CECT 7833</name>
    <dbReference type="NCBI Taxonomy" id="663365"/>
    <lineage>
        <taxon>Bacteria</taxon>
        <taxon>Pseudomonadati</taxon>
        <taxon>Campylobacterota</taxon>
        <taxon>Epsilonproteobacteria</taxon>
        <taxon>Campylobacterales</taxon>
        <taxon>Arcobacteraceae</taxon>
        <taxon>Arcobacter</taxon>
    </lineage>
</organism>
<dbReference type="RefSeq" id="WP_118885689.1">
    <property type="nucleotide sequence ID" value="NZ_CP032100.1"/>
</dbReference>
<dbReference type="Proteomes" id="UP000263040">
    <property type="component" value="Chromosome"/>
</dbReference>
<dbReference type="AlphaFoldDB" id="A0AAD0SVY8"/>
<name>A0AAD0SVY8_9BACT</name>
<dbReference type="KEGG" id="asui:ASUIS_0636"/>
<keyword evidence="2" id="KW-1185">Reference proteome</keyword>
<proteinExistence type="predicted"/>
<sequence length="186" mass="21532">MTPIDFIKENKLEWQPSFSRNINDTLFGYRGALIIQEGKKLSETKVMPPKAQARQVIMISENEKIKFFACELETFGYFELFFDKYKEFFDADSVNLLYVIDLDANGVFEYQGVKFSAFMLDESSVWNEVLDYFSLEKGELKKLSNEEKLEKIYDELATMSVESVDKTYDEMLALMGTTKKSLMGAV</sequence>
<evidence type="ECO:0000313" key="1">
    <source>
        <dbReference type="EMBL" id="AXX89132.1"/>
    </source>
</evidence>
<protein>
    <submittedName>
        <fullName evidence="1">Uncharacterized protein</fullName>
    </submittedName>
</protein>
<accession>A0AAD0SVY8</accession>
<reference evidence="1 2" key="1">
    <citation type="submission" date="2018-08" db="EMBL/GenBank/DDBJ databases">
        <title>Complete genome of the Arcobacter suis type strain LMG 26152.</title>
        <authorList>
            <person name="Miller W.G."/>
            <person name="Yee E."/>
            <person name="Bono J.L."/>
        </authorList>
    </citation>
    <scope>NUCLEOTIDE SEQUENCE [LARGE SCALE GENOMIC DNA]</scope>
    <source>
        <strain evidence="1 2">CECT 7833</strain>
    </source>
</reference>
<gene>
    <name evidence="1" type="ORF">ASUIS_0636</name>
</gene>
<evidence type="ECO:0000313" key="2">
    <source>
        <dbReference type="Proteomes" id="UP000263040"/>
    </source>
</evidence>